<proteinExistence type="predicted"/>
<organism evidence="1 2">
    <name type="scientific">Brassica cretica</name>
    <name type="common">Mustard</name>
    <dbReference type="NCBI Taxonomy" id="69181"/>
    <lineage>
        <taxon>Eukaryota</taxon>
        <taxon>Viridiplantae</taxon>
        <taxon>Streptophyta</taxon>
        <taxon>Embryophyta</taxon>
        <taxon>Tracheophyta</taxon>
        <taxon>Spermatophyta</taxon>
        <taxon>Magnoliopsida</taxon>
        <taxon>eudicotyledons</taxon>
        <taxon>Gunneridae</taxon>
        <taxon>Pentapetalae</taxon>
        <taxon>rosids</taxon>
        <taxon>malvids</taxon>
        <taxon>Brassicales</taxon>
        <taxon>Brassicaceae</taxon>
        <taxon>Brassiceae</taxon>
        <taxon>Brassica</taxon>
    </lineage>
</organism>
<evidence type="ECO:0000313" key="2">
    <source>
        <dbReference type="Proteomes" id="UP000712281"/>
    </source>
</evidence>
<dbReference type="AlphaFoldDB" id="A0A3N6QSK0"/>
<evidence type="ECO:0000313" key="1">
    <source>
        <dbReference type="EMBL" id="KAF2537746.1"/>
    </source>
</evidence>
<reference evidence="1" key="1">
    <citation type="submission" date="2019-12" db="EMBL/GenBank/DDBJ databases">
        <title>Genome sequencing and annotation of Brassica cretica.</title>
        <authorList>
            <person name="Studholme D.J."/>
            <person name="Sarris P.F."/>
        </authorList>
    </citation>
    <scope>NUCLEOTIDE SEQUENCE</scope>
    <source>
        <strain evidence="1">PFS-001/15</strain>
        <tissue evidence="1">Leaf</tissue>
    </source>
</reference>
<dbReference type="Proteomes" id="UP000712281">
    <property type="component" value="Unassembled WGS sequence"/>
</dbReference>
<comment type="caution">
    <text evidence="1">The sequence shown here is derived from an EMBL/GenBank/DDBJ whole genome shotgun (WGS) entry which is preliminary data.</text>
</comment>
<name>A0A3N6QSK0_BRACR</name>
<sequence>MKKCRSENHKRNRGAQTKEEANYSNRLRCAELVFGITVFGITEIALHIQLVSAATEKFYSRAPPGVLKVAERKDLRS</sequence>
<protein>
    <submittedName>
        <fullName evidence="1">Uncharacterized protein</fullName>
    </submittedName>
</protein>
<gene>
    <name evidence="1" type="ORF">F2Q68_00021274</name>
</gene>
<accession>A0A3N6QSK0</accession>
<dbReference type="EMBL" id="QGKW02002228">
    <property type="protein sequence ID" value="KAF2537746.1"/>
    <property type="molecule type" value="Genomic_DNA"/>
</dbReference>